<dbReference type="PANTHER" id="PTHR10625">
    <property type="entry name" value="HISTONE DEACETYLASE HDAC1-RELATED"/>
    <property type="match status" value="1"/>
</dbReference>
<keyword evidence="6" id="KW-0156">Chromatin regulator</keyword>
<dbReference type="Pfam" id="PF00850">
    <property type="entry name" value="Hist_deacetyl"/>
    <property type="match status" value="1"/>
</dbReference>
<feature type="compositionally biased region" description="Low complexity" evidence="11">
    <location>
        <begin position="378"/>
        <end position="392"/>
    </location>
</feature>
<feature type="compositionally biased region" description="Low complexity" evidence="11">
    <location>
        <begin position="218"/>
        <end position="237"/>
    </location>
</feature>
<proteinExistence type="inferred from homology"/>
<feature type="region of interest" description="Disordered" evidence="11">
    <location>
        <begin position="211"/>
        <end position="242"/>
    </location>
</feature>
<dbReference type="Gene3D" id="3.40.800.20">
    <property type="entry name" value="Histone deacetylase domain"/>
    <property type="match status" value="1"/>
</dbReference>
<dbReference type="InterPro" id="IPR000286">
    <property type="entry name" value="HDACs"/>
</dbReference>
<evidence type="ECO:0000256" key="7">
    <source>
        <dbReference type="ARBA" id="ARBA00023015"/>
    </source>
</evidence>
<dbReference type="PANTHER" id="PTHR10625:SF5">
    <property type="entry name" value="HISTONE DEACETYLASE"/>
    <property type="match status" value="1"/>
</dbReference>
<dbReference type="WBParaSite" id="Minc3s03115g32835">
    <property type="protein sequence ID" value="Minc3s03115g32835"/>
    <property type="gene ID" value="Minc3s03115g32835"/>
</dbReference>
<feature type="domain" description="Histone deacetylase" evidence="12">
    <location>
        <begin position="683"/>
        <end position="1000"/>
    </location>
</feature>
<evidence type="ECO:0000256" key="9">
    <source>
        <dbReference type="ARBA" id="ARBA00023242"/>
    </source>
</evidence>
<evidence type="ECO:0000256" key="5">
    <source>
        <dbReference type="ARBA" id="ARBA00022801"/>
    </source>
</evidence>
<feature type="region of interest" description="Disordered" evidence="11">
    <location>
        <begin position="280"/>
        <end position="304"/>
    </location>
</feature>
<evidence type="ECO:0000256" key="4">
    <source>
        <dbReference type="ARBA" id="ARBA00022491"/>
    </source>
</evidence>
<keyword evidence="9" id="KW-0539">Nucleus</keyword>
<keyword evidence="5" id="KW-0378">Hydrolase</keyword>
<evidence type="ECO:0000256" key="2">
    <source>
        <dbReference type="ARBA" id="ARBA00007738"/>
    </source>
</evidence>
<comment type="catalytic activity">
    <reaction evidence="10">
        <text>N(6)-acetyl-L-lysyl-[histone] + H2O = L-lysyl-[histone] + acetate</text>
        <dbReference type="Rhea" id="RHEA:58196"/>
        <dbReference type="Rhea" id="RHEA-COMP:9845"/>
        <dbReference type="Rhea" id="RHEA-COMP:11338"/>
        <dbReference type="ChEBI" id="CHEBI:15377"/>
        <dbReference type="ChEBI" id="CHEBI:29969"/>
        <dbReference type="ChEBI" id="CHEBI:30089"/>
        <dbReference type="ChEBI" id="CHEBI:61930"/>
        <dbReference type="EC" id="3.5.1.98"/>
    </reaction>
</comment>
<protein>
    <recommendedName>
        <fullName evidence="3">histone deacetylase</fullName>
        <ecNumber evidence="3">3.5.1.98</ecNumber>
    </recommendedName>
</protein>
<sequence length="1072" mass="114320">MDEQNPPTTTTIENNSSASSSTNDSSQLQQQDPVLPVTDGVPIDERLAMLQEFYQRRHAELLAQFQHTQTLAQQDYLLNLQLLQSALPAAAAMVVLQQQQQQQTPALSQQQQQSSTDLSNDELDVKTDRQKICAAAAAAVAAATQQQQSPKIHPQQQPTSCNSVPLAINKEHVSTNTVAATARNRRTFSGSGQTISQHTRDRLKSMIAIKKQRQRLHTSSSTGSSSNIAAATTSSSSFNGVAPNWTSRAIGATSESNLPSGSDTSSIPVTLVNTSHVDQRFLPYPHPTHPSRPSNDCASGDSSDVPNFSSLSAAEFQLRKVNSEPNLKMRIRARLLNKGSSPHQQTTIPSNVPPPQAIVFPSHNAIQQRPDNELNGDSSASASASTNTSSSGIDPAAASLLLQQAAALAAAGGGGNVATPTTTNAPHSFHLDAASNLMMVPSPSLPNLPITASFGATGHGKVDAIHKTSVEEGMNSNGTSNQQQQDMINGLVSLQNTLMHHFLSMPSLLKSGAGGCAGGITPTTNSILMENSGVGAYGLGGGTHSLLGTGDSNASSSSSAFNSTPIQQQQQQQRQVRFDNRTLAAPAPQMPSLGGYPSLLKQQLRDLVLRRKSLVREEPEDDTLMDFTSSLGPIASQKGVGAETTNANSNALMNIVGQNLKTGLAYDQAMYKHQCLCAENGNHVEHGGRVQSIWSRLIESGLVSACERVNIRKAPLEVLRLVHSPTYVTFFAISPTACLKLDPAELPLKSFVQLPCGGIGVDSDTYFNDASTQTAAKMAVGALIELCCQVMEGKLKNGFACIRPPGHHAEKEQAMGFCFFNNVAIAARYLQQRFSNGPSLSPPRIAIIDWDVHHGNGTQLCFESDPNCLYLSLHRHDNGNFFPGTGAVTEIGIGAGKGTTVNIPFSGDIMGDAEYLAAWRVLVLPLLDAFKPEFVLVSAGFDATKGHAAALGGYNLTPKLFGYLTRTLRQFANGRVVLALEGGYDLSSICDAAEECVKALCSTESAAADFVGQLSSETLEQIPNQSAQETIQKVIAVHKKHWPCLTGIQGINTSELSWQTISHRFSSLTMHS</sequence>
<dbReference type="InterPro" id="IPR037138">
    <property type="entry name" value="His_deacetylse_dom_sf"/>
</dbReference>
<dbReference type="AlphaFoldDB" id="A0A914N563"/>
<accession>A0A914N563</accession>
<evidence type="ECO:0000256" key="1">
    <source>
        <dbReference type="ARBA" id="ARBA00004123"/>
    </source>
</evidence>
<feature type="compositionally biased region" description="Low complexity" evidence="11">
    <location>
        <begin position="548"/>
        <end position="575"/>
    </location>
</feature>
<feature type="compositionally biased region" description="Polar residues" evidence="11">
    <location>
        <begin position="338"/>
        <end position="350"/>
    </location>
</feature>
<keyword evidence="4" id="KW-0678">Repressor</keyword>
<dbReference type="PRINTS" id="PR01270">
    <property type="entry name" value="HDASUPER"/>
</dbReference>
<comment type="similarity">
    <text evidence="2">Belongs to the histone deacetylase family. HD type 2 subfamily.</text>
</comment>
<organism evidence="13 14">
    <name type="scientific">Meloidogyne incognita</name>
    <name type="common">Southern root-knot nematode worm</name>
    <name type="synonym">Oxyuris incognita</name>
    <dbReference type="NCBI Taxonomy" id="6306"/>
    <lineage>
        <taxon>Eukaryota</taxon>
        <taxon>Metazoa</taxon>
        <taxon>Ecdysozoa</taxon>
        <taxon>Nematoda</taxon>
        <taxon>Chromadorea</taxon>
        <taxon>Rhabditida</taxon>
        <taxon>Tylenchina</taxon>
        <taxon>Tylenchomorpha</taxon>
        <taxon>Tylenchoidea</taxon>
        <taxon>Meloidogynidae</taxon>
        <taxon>Meloidogyninae</taxon>
        <taxon>Meloidogyne</taxon>
        <taxon>Meloidogyne incognita group</taxon>
    </lineage>
</organism>
<dbReference type="InterPro" id="IPR023696">
    <property type="entry name" value="Ureohydrolase_dom_sf"/>
</dbReference>
<keyword evidence="7" id="KW-0805">Transcription regulation</keyword>
<comment type="subcellular location">
    <subcellularLocation>
        <location evidence="1">Nucleus</location>
    </subcellularLocation>
</comment>
<dbReference type="GO" id="GO:0040029">
    <property type="term" value="P:epigenetic regulation of gene expression"/>
    <property type="evidence" value="ECO:0007669"/>
    <property type="project" value="TreeGrafter"/>
</dbReference>
<name>A0A914N563_MELIC</name>
<evidence type="ECO:0000256" key="6">
    <source>
        <dbReference type="ARBA" id="ARBA00022853"/>
    </source>
</evidence>
<dbReference type="GO" id="GO:0000118">
    <property type="term" value="C:histone deacetylase complex"/>
    <property type="evidence" value="ECO:0007669"/>
    <property type="project" value="TreeGrafter"/>
</dbReference>
<evidence type="ECO:0000313" key="13">
    <source>
        <dbReference type="Proteomes" id="UP000887563"/>
    </source>
</evidence>
<evidence type="ECO:0000256" key="11">
    <source>
        <dbReference type="SAM" id="MobiDB-lite"/>
    </source>
</evidence>
<feature type="region of interest" description="Disordered" evidence="11">
    <location>
        <begin position="1"/>
        <end position="38"/>
    </location>
</feature>
<dbReference type="SUPFAM" id="SSF52768">
    <property type="entry name" value="Arginase/deacetylase"/>
    <property type="match status" value="1"/>
</dbReference>
<reference evidence="14" key="1">
    <citation type="submission" date="2022-11" db="UniProtKB">
        <authorList>
            <consortium name="WormBaseParasite"/>
        </authorList>
    </citation>
    <scope>IDENTIFICATION</scope>
</reference>
<evidence type="ECO:0000256" key="8">
    <source>
        <dbReference type="ARBA" id="ARBA00023163"/>
    </source>
</evidence>
<keyword evidence="8" id="KW-0804">Transcription</keyword>
<dbReference type="EC" id="3.5.1.98" evidence="3"/>
<feature type="compositionally biased region" description="Low complexity" evidence="11">
    <location>
        <begin position="8"/>
        <end position="26"/>
    </location>
</feature>
<evidence type="ECO:0000256" key="3">
    <source>
        <dbReference type="ARBA" id="ARBA00012111"/>
    </source>
</evidence>
<dbReference type="InterPro" id="IPR023801">
    <property type="entry name" value="His_deacetylse_dom"/>
</dbReference>
<evidence type="ECO:0000259" key="12">
    <source>
        <dbReference type="Pfam" id="PF00850"/>
    </source>
</evidence>
<feature type="region of interest" description="Disordered" evidence="11">
    <location>
        <begin position="548"/>
        <end position="577"/>
    </location>
</feature>
<keyword evidence="13" id="KW-1185">Reference proteome</keyword>
<dbReference type="Proteomes" id="UP000887563">
    <property type="component" value="Unplaced"/>
</dbReference>
<evidence type="ECO:0000313" key="14">
    <source>
        <dbReference type="WBParaSite" id="Minc3s03115g32835"/>
    </source>
</evidence>
<evidence type="ECO:0000256" key="10">
    <source>
        <dbReference type="ARBA" id="ARBA00048287"/>
    </source>
</evidence>
<feature type="region of interest" description="Disordered" evidence="11">
    <location>
        <begin position="337"/>
        <end position="392"/>
    </location>
</feature>
<feature type="compositionally biased region" description="Polar residues" evidence="11">
    <location>
        <begin position="291"/>
        <end position="304"/>
    </location>
</feature>
<dbReference type="GO" id="GO:0141221">
    <property type="term" value="F:histone deacetylase activity, hydrolytic mechanism"/>
    <property type="evidence" value="ECO:0007669"/>
    <property type="project" value="UniProtKB-EC"/>
</dbReference>